<protein>
    <submittedName>
        <fullName evidence="1">Uncharacterized protein</fullName>
    </submittedName>
</protein>
<organism evidence="1 2">
    <name type="scientific">Didymella rabiei</name>
    <name type="common">Chickpea ascochyta blight fungus</name>
    <name type="synonym">Mycosphaerella rabiei</name>
    <dbReference type="NCBI Taxonomy" id="5454"/>
    <lineage>
        <taxon>Eukaryota</taxon>
        <taxon>Fungi</taxon>
        <taxon>Dikarya</taxon>
        <taxon>Ascomycota</taxon>
        <taxon>Pezizomycotina</taxon>
        <taxon>Dothideomycetes</taxon>
        <taxon>Pleosporomycetidae</taxon>
        <taxon>Pleosporales</taxon>
        <taxon>Pleosporineae</taxon>
        <taxon>Didymellaceae</taxon>
        <taxon>Ascochyta</taxon>
    </lineage>
</organism>
<comment type="caution">
    <text evidence="1">The sequence shown here is derived from an EMBL/GenBank/DDBJ whole genome shotgun (WGS) entry which is preliminary data.</text>
</comment>
<dbReference type="InterPro" id="IPR021838">
    <property type="entry name" value="DUF3431"/>
</dbReference>
<keyword evidence="2" id="KW-1185">Reference proteome</keyword>
<evidence type="ECO:0000313" key="2">
    <source>
        <dbReference type="Proteomes" id="UP000076837"/>
    </source>
</evidence>
<accession>A0A163AQR4</accession>
<gene>
    <name evidence="1" type="ORF">ST47_g7526</name>
</gene>
<name>A0A163AQR4_DIDRA</name>
<reference evidence="1 2" key="1">
    <citation type="journal article" date="2016" name="Sci. Rep.">
        <title>Draft genome sequencing and secretome analysis of fungal phytopathogen Ascochyta rabiei provides insight into the necrotrophic effector repertoire.</title>
        <authorList>
            <person name="Verma S."/>
            <person name="Gazara R.K."/>
            <person name="Nizam S."/>
            <person name="Parween S."/>
            <person name="Chattopadhyay D."/>
            <person name="Verma P.K."/>
        </authorList>
    </citation>
    <scope>NUCLEOTIDE SEQUENCE [LARGE SCALE GENOMIC DNA]</scope>
    <source>
        <strain evidence="1 2">ArDII</strain>
    </source>
</reference>
<dbReference type="OrthoDB" id="28755at2759"/>
<dbReference type="EMBL" id="JYNV01000247">
    <property type="protein sequence ID" value="KZM21331.1"/>
    <property type="molecule type" value="Genomic_DNA"/>
</dbReference>
<evidence type="ECO:0000313" key="1">
    <source>
        <dbReference type="EMBL" id="KZM21331.1"/>
    </source>
</evidence>
<sequence>MITLIAFFAEDLYLHITHAIPHTHAELLRVSLIAFASAALLFTEYRLTVPNLATSIMAMLLAGVARALRKLVIIHHPDVVAEDVIPTSLHVVAGALIGIAWITVFETGNQAFAFKVRSIPLLALNASASAVAMLLGNSIILPLYSEPADTSFQTVGAPVDRLWDALTLTLLTGIVGSYSTLLTARSYTNIYQFCCFPLAIMCIGSSAYVSATNRCSQNPWNALSTYELVNSPSALSAEDSDTIDFTEETHHSAVPALKSSSPGNPFSKYLFGISIASLWAAYGILNFTERQERRSPVLLDQNYVPQLPVEIVLSMYKEPIDEVRKLVTHLQSMPALSDAHVTIYIKDSEANNAYVKEQTGAHNITTLPNVGREGETFLNHILNRWHDLARQTIFLQAGIHNPREFYTHVSNYYDRAQTGFLNLGWPGRLCEYGNCSDRFGWQDNLQFIPQVCKQMYNSTTCENVLLSYKGQFIVSAARIRGINKDIYHDLWQAFVDENNPAHQPSNLQGRPDSMSAPDFGYTMERLWNLLFQCSSVDVGWKCPTLVSGWRIGGDISDCQCFDT</sequence>
<dbReference type="AlphaFoldDB" id="A0A163AQR4"/>
<dbReference type="Proteomes" id="UP000076837">
    <property type="component" value="Unassembled WGS sequence"/>
</dbReference>
<dbReference type="PANTHER" id="PTHR37490:SF1">
    <property type="entry name" value="GLYCOSYLTRANSFERASE 2-LIKE DOMAIN-CONTAINING PROTEIN"/>
    <property type="match status" value="1"/>
</dbReference>
<dbReference type="PANTHER" id="PTHR37490">
    <property type="entry name" value="EXPRESSED PROTEIN"/>
    <property type="match status" value="1"/>
</dbReference>
<dbReference type="STRING" id="5454.A0A163AQR4"/>
<proteinExistence type="predicted"/>
<dbReference type="Pfam" id="PF11913">
    <property type="entry name" value="DUF3431"/>
    <property type="match status" value="1"/>
</dbReference>